<sequence length="1061" mass="120758">MPKTAKYTLSWSVEYACYQLATRGEADIVPIYINDEQWWYTWLEEHTSFAFNGQNGHLTLLKEAREQRGKSYWYAYQRQGAYTKKRYAGRSRELSIVHLEDIAAHFQSINQRGEAPTQSHIPSIVPPPTENAPPLLLPKIQPPRLATSLVTRTDLLARLDAGLYAKLTMVVAPAGFGKTTLVRQWIAAHSTDTLIAWVALDTHDNDPQRFWRYICAACQTFGISTDFLAVDLSHNMASFPFAAPSLIESVLTPLLNNLTQMKGHGILVLDDYQVIQKPLIQQTLMFLLDYLPSTLHILLLSRSIPSLPLARLRSRGEVYDIGAGDLRFSVAETTDFLRSTSKFLTPEIIERITMRLEGWPAGLCMFALNLPHYQSLEEIERHLNTVSGSDHSWQDYFVREVLETQPKFIQHFLLQTSILDRLTGSLCCALTDNVESTSVLETLFQKNLFLEKVEGEGDWYRYHQLFAEAMRHEASRRLEADAQRELFQRASDWYEQHAMLPEAIEAAFNARQLPRVAQLLSHFTKISTTATTQFDLLKLVQAEYWLSQIPYELFDKYPDLYIAYVTSLAFSHGPDNMTPETLTLADQLLSKVEHIWRTKENYQALGIAFAYHSMISYRQGNLARAVEFARQALNWLSDIWSSQKAICWTIIGICAFQARQFELSRQAHQASCNLWDTQRQLHGVRGNTVLMALACLELGEMQQAAAYLQWALDEANRYDDLNDAALSRLGLAHIYYAWNELDRARQMALAITTILTEQENPEIHIRAELILAKVQCGQSQFSAARQRMGALLARPSSRSSSLLYYEIVFHQARLLYFMNDLYAAQRSLRLLDLVEQPPHLTAESIATDTNSSGLVVYEAAGANQDIDEQRTLLDARLLLAQGNAREACELLMDFFLLALAGRLNRAILEALALFVLALITEHRLQEATKTLHMLLSRTLTENYLRLFLDEGEPMARALRTLLPSIHEKAQRAYLLTILHAFPSSQTAQPEPMTAALLLEPLSSQETRVLRLLVAGRRNLEIARELIVSVNTIRTQVRSIYRKLNVTNRVEASNVAHELQLL</sequence>
<keyword evidence="2" id="KW-0238">DNA-binding</keyword>
<dbReference type="Gene3D" id="1.25.40.10">
    <property type="entry name" value="Tetratricopeptide repeat domain"/>
    <property type="match status" value="1"/>
</dbReference>
<dbReference type="SUPFAM" id="SSF46894">
    <property type="entry name" value="C-terminal effector domain of the bipartite response regulators"/>
    <property type="match status" value="1"/>
</dbReference>
<name>A0A8J3MUW4_9CHLR</name>
<dbReference type="PROSITE" id="PS50043">
    <property type="entry name" value="HTH_LUXR_2"/>
    <property type="match status" value="1"/>
</dbReference>
<keyword evidence="6" id="KW-1185">Reference proteome</keyword>
<dbReference type="GO" id="GO:0003677">
    <property type="term" value="F:DNA binding"/>
    <property type="evidence" value="ECO:0007669"/>
    <property type="project" value="UniProtKB-KW"/>
</dbReference>
<dbReference type="Proteomes" id="UP000612362">
    <property type="component" value="Unassembled WGS sequence"/>
</dbReference>
<dbReference type="CDD" id="cd06170">
    <property type="entry name" value="LuxR_C_like"/>
    <property type="match status" value="1"/>
</dbReference>
<organism evidence="5 6">
    <name type="scientific">Ktedonospora formicarum</name>
    <dbReference type="NCBI Taxonomy" id="2778364"/>
    <lineage>
        <taxon>Bacteria</taxon>
        <taxon>Bacillati</taxon>
        <taxon>Chloroflexota</taxon>
        <taxon>Ktedonobacteria</taxon>
        <taxon>Ktedonobacterales</taxon>
        <taxon>Ktedonobacteraceae</taxon>
        <taxon>Ktedonospora</taxon>
    </lineage>
</organism>
<keyword evidence="3" id="KW-0804">Transcription</keyword>
<evidence type="ECO:0000313" key="6">
    <source>
        <dbReference type="Proteomes" id="UP000612362"/>
    </source>
</evidence>
<gene>
    <name evidence="5" type="ORF">KSX_79450</name>
</gene>
<dbReference type="SMART" id="SM00421">
    <property type="entry name" value="HTH_LUXR"/>
    <property type="match status" value="1"/>
</dbReference>
<comment type="caution">
    <text evidence="5">The sequence shown here is derived from an EMBL/GenBank/DDBJ whole genome shotgun (WGS) entry which is preliminary data.</text>
</comment>
<keyword evidence="1" id="KW-0805">Transcription regulation</keyword>
<dbReference type="InterPro" id="IPR059106">
    <property type="entry name" value="WHD_MalT"/>
</dbReference>
<dbReference type="GO" id="GO:0006355">
    <property type="term" value="P:regulation of DNA-templated transcription"/>
    <property type="evidence" value="ECO:0007669"/>
    <property type="project" value="InterPro"/>
</dbReference>
<dbReference type="Gene3D" id="1.10.10.10">
    <property type="entry name" value="Winged helix-like DNA-binding domain superfamily/Winged helix DNA-binding domain"/>
    <property type="match status" value="1"/>
</dbReference>
<evidence type="ECO:0000256" key="2">
    <source>
        <dbReference type="ARBA" id="ARBA00023125"/>
    </source>
</evidence>
<dbReference type="RefSeq" id="WP_220198875.1">
    <property type="nucleotide sequence ID" value="NZ_BNJF01000006.1"/>
</dbReference>
<dbReference type="Pfam" id="PF25873">
    <property type="entry name" value="WHD_MalT"/>
    <property type="match status" value="1"/>
</dbReference>
<reference evidence="5" key="1">
    <citation type="submission" date="2020-10" db="EMBL/GenBank/DDBJ databases">
        <title>Taxonomic study of unclassified bacteria belonging to the class Ktedonobacteria.</title>
        <authorList>
            <person name="Yabe S."/>
            <person name="Wang C.M."/>
            <person name="Zheng Y."/>
            <person name="Sakai Y."/>
            <person name="Cavaletti L."/>
            <person name="Monciardini P."/>
            <person name="Donadio S."/>
        </authorList>
    </citation>
    <scope>NUCLEOTIDE SEQUENCE</scope>
    <source>
        <strain evidence="5">SOSP1-1</strain>
    </source>
</reference>
<evidence type="ECO:0000313" key="5">
    <source>
        <dbReference type="EMBL" id="GHO49782.1"/>
    </source>
</evidence>
<dbReference type="EMBL" id="BNJF01000006">
    <property type="protein sequence ID" value="GHO49782.1"/>
    <property type="molecule type" value="Genomic_DNA"/>
</dbReference>
<evidence type="ECO:0000256" key="3">
    <source>
        <dbReference type="ARBA" id="ARBA00023163"/>
    </source>
</evidence>
<dbReference type="InterPro" id="IPR011990">
    <property type="entry name" value="TPR-like_helical_dom_sf"/>
</dbReference>
<dbReference type="InterPro" id="IPR000792">
    <property type="entry name" value="Tscrpt_reg_LuxR_C"/>
</dbReference>
<dbReference type="PANTHER" id="PTHR44688:SF16">
    <property type="entry name" value="DNA-BINDING TRANSCRIPTIONAL ACTIVATOR DEVR_DOSR"/>
    <property type="match status" value="1"/>
</dbReference>
<dbReference type="InterPro" id="IPR041617">
    <property type="entry name" value="TPR_MalT"/>
</dbReference>
<protein>
    <submittedName>
        <fullName evidence="5">LuxR family transcriptional regulator</fullName>
    </submittedName>
</protein>
<dbReference type="Pfam" id="PF00196">
    <property type="entry name" value="GerE"/>
    <property type="match status" value="1"/>
</dbReference>
<dbReference type="Gene3D" id="3.40.50.300">
    <property type="entry name" value="P-loop containing nucleotide triphosphate hydrolases"/>
    <property type="match status" value="1"/>
</dbReference>
<dbReference type="AlphaFoldDB" id="A0A8J3MUW4"/>
<dbReference type="SUPFAM" id="SSF52540">
    <property type="entry name" value="P-loop containing nucleoside triphosphate hydrolases"/>
    <property type="match status" value="1"/>
</dbReference>
<proteinExistence type="predicted"/>
<dbReference type="InterPro" id="IPR016032">
    <property type="entry name" value="Sig_transdc_resp-reg_C-effctor"/>
</dbReference>
<dbReference type="SUPFAM" id="SSF48452">
    <property type="entry name" value="TPR-like"/>
    <property type="match status" value="1"/>
</dbReference>
<dbReference type="InterPro" id="IPR027417">
    <property type="entry name" value="P-loop_NTPase"/>
</dbReference>
<dbReference type="PRINTS" id="PR00038">
    <property type="entry name" value="HTHLUXR"/>
</dbReference>
<evidence type="ECO:0000259" key="4">
    <source>
        <dbReference type="PROSITE" id="PS50043"/>
    </source>
</evidence>
<dbReference type="Pfam" id="PF17874">
    <property type="entry name" value="TPR_MalT"/>
    <property type="match status" value="1"/>
</dbReference>
<dbReference type="InterPro" id="IPR036388">
    <property type="entry name" value="WH-like_DNA-bd_sf"/>
</dbReference>
<dbReference type="PROSITE" id="PS00622">
    <property type="entry name" value="HTH_LUXR_1"/>
    <property type="match status" value="1"/>
</dbReference>
<accession>A0A8J3MUW4</accession>
<feature type="domain" description="HTH luxR-type" evidence="4">
    <location>
        <begin position="994"/>
        <end position="1059"/>
    </location>
</feature>
<evidence type="ECO:0000256" key="1">
    <source>
        <dbReference type="ARBA" id="ARBA00023015"/>
    </source>
</evidence>
<dbReference type="PANTHER" id="PTHR44688">
    <property type="entry name" value="DNA-BINDING TRANSCRIPTIONAL ACTIVATOR DEVR_DOSR"/>
    <property type="match status" value="1"/>
</dbReference>